<dbReference type="Proteomes" id="UP000250235">
    <property type="component" value="Unassembled WGS sequence"/>
</dbReference>
<evidence type="ECO:0000313" key="3">
    <source>
        <dbReference type="EMBL" id="KZV30275.1"/>
    </source>
</evidence>
<keyword evidence="4" id="KW-1185">Reference proteome</keyword>
<sequence length="543" mass="60897">MGLRFPLPRFIAELCQHIKISPSQLAPKSYSFLLSLAILLRYHNLPLVPYVLMQLIKIKRLGPGKFYLSHKGDHAFIKGNPSSHKGWMSRFFFVKRVDRKRDPWKCDMSWRDNIFTLTPRTPERSPNLTSFLDAMREKSYNAPELIKEDLLCVFGFSKRGVELVGDLDERMGKAKLLKAMQEEARALGEVAPPKKATKKRSASYSAEKEASREKRKKKGASTSGTQTEETPKMTREPMPPKRASEEIPDLPPVITISEASSRGSWPPGTYETWPPIGISKCWRGPKTSCLWVTSWLTLPRYAMAWGGEVMKFLTRAHQTVKATRRNFDEAMGQHAEVVERLEEFEVLRAREEGAAKAQREALESELAAEKEALGAELKEVKGWAEQEAERLKSEAREEFLKSPEFDALLANNAWGYFKDGFWGCLAQFRTNGYSEEEHLDSFLDVQFVSRARAGFPYSVEVSSRWGVDAYMSLSVVLVGLMRVVVEELCESGQCGTGIRCSSGVATRGGASAGLGLVVELVGLTCLRRRAMRVASAELGLSAP</sequence>
<dbReference type="OrthoDB" id="672227at2759"/>
<proteinExistence type="predicted"/>
<evidence type="ECO:0000256" key="2">
    <source>
        <dbReference type="SAM" id="MobiDB-lite"/>
    </source>
</evidence>
<protein>
    <submittedName>
        <fullName evidence="3">Uncharacterized protein</fullName>
    </submittedName>
</protein>
<accession>A0A2Z7B716</accession>
<dbReference type="EMBL" id="KV008335">
    <property type="protein sequence ID" value="KZV30275.1"/>
    <property type="molecule type" value="Genomic_DNA"/>
</dbReference>
<dbReference type="PANTHER" id="PTHR31099">
    <property type="entry name" value="OS06G0165300 PROTEIN"/>
    <property type="match status" value="1"/>
</dbReference>
<evidence type="ECO:0000313" key="4">
    <source>
        <dbReference type="Proteomes" id="UP000250235"/>
    </source>
</evidence>
<dbReference type="PANTHER" id="PTHR31099:SF49">
    <property type="entry name" value="MYOSIN HEAVY CHAIN-LIKE PROTEIN"/>
    <property type="match status" value="1"/>
</dbReference>
<organism evidence="3 4">
    <name type="scientific">Dorcoceras hygrometricum</name>
    <dbReference type="NCBI Taxonomy" id="472368"/>
    <lineage>
        <taxon>Eukaryota</taxon>
        <taxon>Viridiplantae</taxon>
        <taxon>Streptophyta</taxon>
        <taxon>Embryophyta</taxon>
        <taxon>Tracheophyta</taxon>
        <taxon>Spermatophyta</taxon>
        <taxon>Magnoliopsida</taxon>
        <taxon>eudicotyledons</taxon>
        <taxon>Gunneridae</taxon>
        <taxon>Pentapetalae</taxon>
        <taxon>asterids</taxon>
        <taxon>lamiids</taxon>
        <taxon>Lamiales</taxon>
        <taxon>Gesneriaceae</taxon>
        <taxon>Didymocarpoideae</taxon>
        <taxon>Trichosporeae</taxon>
        <taxon>Loxocarpinae</taxon>
        <taxon>Dorcoceras</taxon>
    </lineage>
</organism>
<dbReference type="AlphaFoldDB" id="A0A2Z7B716"/>
<keyword evidence="1" id="KW-0175">Coiled coil</keyword>
<feature type="region of interest" description="Disordered" evidence="2">
    <location>
        <begin position="187"/>
        <end position="247"/>
    </location>
</feature>
<feature type="compositionally biased region" description="Basic and acidic residues" evidence="2">
    <location>
        <begin position="229"/>
        <end position="245"/>
    </location>
</feature>
<reference evidence="3 4" key="1">
    <citation type="journal article" date="2015" name="Proc. Natl. Acad. Sci. U.S.A.">
        <title>The resurrection genome of Boea hygrometrica: A blueprint for survival of dehydration.</title>
        <authorList>
            <person name="Xiao L."/>
            <person name="Yang G."/>
            <person name="Zhang L."/>
            <person name="Yang X."/>
            <person name="Zhao S."/>
            <person name="Ji Z."/>
            <person name="Zhou Q."/>
            <person name="Hu M."/>
            <person name="Wang Y."/>
            <person name="Chen M."/>
            <person name="Xu Y."/>
            <person name="Jin H."/>
            <person name="Xiao X."/>
            <person name="Hu G."/>
            <person name="Bao F."/>
            <person name="Hu Y."/>
            <person name="Wan P."/>
            <person name="Li L."/>
            <person name="Deng X."/>
            <person name="Kuang T."/>
            <person name="Xiang C."/>
            <person name="Zhu J.K."/>
            <person name="Oliver M.J."/>
            <person name="He Y."/>
        </authorList>
    </citation>
    <scope>NUCLEOTIDE SEQUENCE [LARGE SCALE GENOMIC DNA]</scope>
    <source>
        <strain evidence="4">cv. XS01</strain>
    </source>
</reference>
<name>A0A2Z7B716_9LAMI</name>
<feature type="coiled-coil region" evidence="1">
    <location>
        <begin position="352"/>
        <end position="379"/>
    </location>
</feature>
<evidence type="ECO:0000256" key="1">
    <source>
        <dbReference type="SAM" id="Coils"/>
    </source>
</evidence>
<gene>
    <name evidence="3" type="ORF">F511_39048</name>
</gene>